<proteinExistence type="predicted"/>
<feature type="compositionally biased region" description="Low complexity" evidence="1">
    <location>
        <begin position="106"/>
        <end position="131"/>
    </location>
</feature>
<reference evidence="3" key="1">
    <citation type="submission" date="2018-05" db="EMBL/GenBank/DDBJ databases">
        <authorList>
            <person name="Lanie J.A."/>
            <person name="Ng W.-L."/>
            <person name="Kazmierczak K.M."/>
            <person name="Andrzejewski T.M."/>
            <person name="Davidsen T.M."/>
            <person name="Wayne K.J."/>
            <person name="Tettelin H."/>
            <person name="Glass J.I."/>
            <person name="Rusch D."/>
            <person name="Podicherti R."/>
            <person name="Tsui H.-C.T."/>
            <person name="Winkler M.E."/>
        </authorList>
    </citation>
    <scope>NUCLEOTIDE SEQUENCE</scope>
</reference>
<dbReference type="NCBIfam" id="TIGR02605">
    <property type="entry name" value="CxxC_CxxC_SSSS"/>
    <property type="match status" value="1"/>
</dbReference>
<evidence type="ECO:0000256" key="1">
    <source>
        <dbReference type="SAM" id="MobiDB-lite"/>
    </source>
</evidence>
<feature type="region of interest" description="Disordered" evidence="1">
    <location>
        <begin position="71"/>
        <end position="131"/>
    </location>
</feature>
<dbReference type="InterPro" id="IPR013429">
    <property type="entry name" value="Regulatory_FmdB_Zinc_ribbon"/>
</dbReference>
<dbReference type="Pfam" id="PF09723">
    <property type="entry name" value="Zn_ribbon_8"/>
    <property type="match status" value="1"/>
</dbReference>
<dbReference type="EMBL" id="UINC01047274">
    <property type="protein sequence ID" value="SVB56348.1"/>
    <property type="molecule type" value="Genomic_DNA"/>
</dbReference>
<organism evidence="3">
    <name type="scientific">marine metagenome</name>
    <dbReference type="NCBI Taxonomy" id="408172"/>
    <lineage>
        <taxon>unclassified sequences</taxon>
        <taxon>metagenomes</taxon>
        <taxon>ecological metagenomes</taxon>
    </lineage>
</organism>
<accession>A0A382F024</accession>
<dbReference type="SMART" id="SM00834">
    <property type="entry name" value="CxxC_CXXC_SSSS"/>
    <property type="match status" value="1"/>
</dbReference>
<feature type="compositionally biased region" description="Low complexity" evidence="1">
    <location>
        <begin position="73"/>
        <end position="84"/>
    </location>
</feature>
<dbReference type="AlphaFoldDB" id="A0A382F024"/>
<feature type="compositionally biased region" description="Polar residues" evidence="1">
    <location>
        <begin position="85"/>
        <end position="104"/>
    </location>
</feature>
<dbReference type="PANTHER" id="PTHR34404:SF2">
    <property type="entry name" value="CONSERVED SERINE RICH PROTEIN"/>
    <property type="match status" value="1"/>
</dbReference>
<gene>
    <name evidence="3" type="ORF">METZ01_LOCUS209202</name>
</gene>
<name>A0A382F024_9ZZZZ</name>
<feature type="domain" description="Putative regulatory protein FmdB zinc ribbon" evidence="2">
    <location>
        <begin position="15"/>
        <end position="54"/>
    </location>
</feature>
<protein>
    <recommendedName>
        <fullName evidence="2">Putative regulatory protein FmdB zinc ribbon domain-containing protein</fullName>
    </recommendedName>
</protein>
<evidence type="ECO:0000259" key="2">
    <source>
        <dbReference type="SMART" id="SM00834"/>
    </source>
</evidence>
<sequence length="131" mass="14080">MFERNNDIGTVLRLPTYDYRCEECGSEFELRLRFSDTVDQPCNSCDNLATRQFSAVPIVFKGSGWYVNDYGKKGSSSSKNTNSSETDAASNESSPDTKSSSPTEPKSGGDTKASSSDSSASSGSKTTSQPE</sequence>
<evidence type="ECO:0000313" key="3">
    <source>
        <dbReference type="EMBL" id="SVB56348.1"/>
    </source>
</evidence>
<dbReference type="PANTHER" id="PTHR34404">
    <property type="entry name" value="REGULATORY PROTEIN, FMDB FAMILY"/>
    <property type="match status" value="1"/>
</dbReference>